<gene>
    <name evidence="3" type="ORF">IC235_17635</name>
</gene>
<dbReference type="Pfam" id="PF06074">
    <property type="entry name" value="Portal_Mu"/>
    <property type="match status" value="1"/>
</dbReference>
<reference evidence="3" key="1">
    <citation type="submission" date="2020-09" db="EMBL/GenBank/DDBJ databases">
        <authorList>
            <person name="Kim M.K."/>
        </authorList>
    </citation>
    <scope>NUCLEOTIDE SEQUENCE</scope>
    <source>
        <strain evidence="3">BT664</strain>
    </source>
</reference>
<feature type="region of interest" description="Disordered" evidence="1">
    <location>
        <begin position="14"/>
        <end position="35"/>
    </location>
</feature>
<protein>
    <submittedName>
        <fullName evidence="3">DUF935 family protein</fullName>
    </submittedName>
</protein>
<comment type="caution">
    <text evidence="3">The sequence shown here is derived from an EMBL/GenBank/DDBJ whole genome shotgun (WGS) entry which is preliminary data.</text>
</comment>
<evidence type="ECO:0000313" key="4">
    <source>
        <dbReference type="Proteomes" id="UP000612233"/>
    </source>
</evidence>
<dbReference type="RefSeq" id="WP_191006523.1">
    <property type="nucleotide sequence ID" value="NZ_JACXAD010000022.1"/>
</dbReference>
<evidence type="ECO:0000256" key="1">
    <source>
        <dbReference type="SAM" id="MobiDB-lite"/>
    </source>
</evidence>
<sequence length="723" mass="81320">MELNIFGRRLTLGKAPASAPTAPGKKIRPARGAKSQRVAEQIERPYTYHRSKAEMDVWVLAENRARNPVMPRRDRLMLIYEQVMKDGYLTGQVKTLKNKVLSGGFAVVDKKSGQEVDEVLEMLQRPWFHDFMNAYLDTDFYGHTLLNFRYPAEDGDHVGEFTGFDLIPRENVVPETGEVLQRVTDSIGIPFRNTDAPYTKLLVEIALRDETGRYSLGILNKAAPEIIWKRYARTDWSRRSEKHGMPLVGLTTSAVEKSELDDKEMALANLGSDGYILLEEDEELTFHEAKSNENGQMYSGIKDACNDEIAFMITGQTMTSQDGASLSQSEVHERVQENYVVERQRSLSYFINFNLFPFLRSWGYPLDGLEFKWRTLLDEEAAKKKAAEAPTPEDPNANPTGPEHGPQGTNAPTAPGKKQPPKPGQGKPGKQQLTLATPNFTKPVAQASATGRIQLAGTDKENTKLRALFDKVVDKLHAESPKLRKMMRSPEFRAMLKETGDQLSDGLQEGYGAKLPELEYGTPDAVLLGKLTTSLYIFSANKSYKLLTELNKLLLDGGQVRPYADFKKQALQLHEDYNIQWLKTEYDTAVATGQMSAKWQSFQENAEHYFLKYTTAGDSRVRPAHHDWDGITLPVDHPFWNTHWPPCGWKCRCNAVRVPRLTNTATSQDRLDNLTTTPPEFGHNAGKTGVVFPESHQYNDIPAGAKPILRRMATEEAPTAKPK</sequence>
<dbReference type="EMBL" id="JACXAD010000022">
    <property type="protein sequence ID" value="MBD2769715.1"/>
    <property type="molecule type" value="Genomic_DNA"/>
</dbReference>
<name>A0A927BF40_9BACT</name>
<feature type="region of interest" description="Disordered" evidence="1">
    <location>
        <begin position="383"/>
        <end position="433"/>
    </location>
</feature>
<dbReference type="InterPro" id="IPR006528">
    <property type="entry name" value="Phage_head_morphogenesis_dom"/>
</dbReference>
<keyword evidence="4" id="KW-1185">Reference proteome</keyword>
<feature type="domain" description="Phage head morphogenesis" evidence="2">
    <location>
        <begin position="572"/>
        <end position="655"/>
    </location>
</feature>
<dbReference type="AlphaFoldDB" id="A0A927BF40"/>
<dbReference type="Proteomes" id="UP000612233">
    <property type="component" value="Unassembled WGS sequence"/>
</dbReference>
<organism evidence="3 4">
    <name type="scientific">Hymenobacter montanus</name>
    <dbReference type="NCBI Taxonomy" id="2771359"/>
    <lineage>
        <taxon>Bacteria</taxon>
        <taxon>Pseudomonadati</taxon>
        <taxon>Bacteroidota</taxon>
        <taxon>Cytophagia</taxon>
        <taxon>Cytophagales</taxon>
        <taxon>Hymenobacteraceae</taxon>
        <taxon>Hymenobacter</taxon>
    </lineage>
</organism>
<evidence type="ECO:0000259" key="2">
    <source>
        <dbReference type="Pfam" id="PF04233"/>
    </source>
</evidence>
<dbReference type="InterPro" id="IPR009279">
    <property type="entry name" value="Portal_Mu"/>
</dbReference>
<proteinExistence type="predicted"/>
<evidence type="ECO:0000313" key="3">
    <source>
        <dbReference type="EMBL" id="MBD2769715.1"/>
    </source>
</evidence>
<accession>A0A927BF40</accession>
<dbReference type="NCBIfam" id="TIGR01641">
    <property type="entry name" value="phageSPP1_gp7"/>
    <property type="match status" value="1"/>
</dbReference>
<dbReference type="Pfam" id="PF04233">
    <property type="entry name" value="Phage_Mu_F"/>
    <property type="match status" value="1"/>
</dbReference>